<evidence type="ECO:0000313" key="2">
    <source>
        <dbReference type="EMBL" id="NEK21053.1"/>
    </source>
</evidence>
<comment type="caution">
    <text evidence="2">The sequence shown here is derived from an EMBL/GenBank/DDBJ whole genome shotgun (WGS) entry which is preliminary data.</text>
</comment>
<organism evidence="2 3">
    <name type="scientific">Sulfitobacter sediminilitoris</name>
    <dbReference type="NCBI Taxonomy" id="2698830"/>
    <lineage>
        <taxon>Bacteria</taxon>
        <taxon>Pseudomonadati</taxon>
        <taxon>Pseudomonadota</taxon>
        <taxon>Alphaproteobacteria</taxon>
        <taxon>Rhodobacterales</taxon>
        <taxon>Roseobacteraceae</taxon>
        <taxon>Sulfitobacter</taxon>
    </lineage>
</organism>
<sequence>MSEAPADPFVPAEAIVTETALAPATAAPPPPPAARTAEALDTTTPEQRAAATAAPAQPTRALGTTVVSLGSPTEPGLWLKTPLVKEEAQGRVTNPANGKSSLVTLLPLDGPATAGSRMSLAALRLIEASLTDLTEVEVALEG</sequence>
<keyword evidence="3" id="KW-1185">Reference proteome</keyword>
<dbReference type="AlphaFoldDB" id="A0A6P0C956"/>
<name>A0A6P0C956_9RHOB</name>
<gene>
    <name evidence="2" type="ORF">GV827_01370</name>
</gene>
<protein>
    <recommendedName>
        <fullName evidence="4">D-galactarate dehydratase</fullName>
    </recommendedName>
</protein>
<feature type="compositionally biased region" description="Low complexity" evidence="1">
    <location>
        <begin position="34"/>
        <end position="61"/>
    </location>
</feature>
<evidence type="ECO:0000313" key="3">
    <source>
        <dbReference type="Proteomes" id="UP000468591"/>
    </source>
</evidence>
<dbReference type="Proteomes" id="UP000468591">
    <property type="component" value="Unassembled WGS sequence"/>
</dbReference>
<feature type="region of interest" description="Disordered" evidence="1">
    <location>
        <begin position="20"/>
        <end position="61"/>
    </location>
</feature>
<evidence type="ECO:0008006" key="4">
    <source>
        <dbReference type="Google" id="ProtNLM"/>
    </source>
</evidence>
<accession>A0A6P0C956</accession>
<reference evidence="2 3" key="1">
    <citation type="submission" date="2020-01" db="EMBL/GenBank/DDBJ databases">
        <title>Sulfitobacter sediminilitoris sp. nov., isolated from a tidal flat.</title>
        <authorList>
            <person name="Park S."/>
            <person name="Yoon J.-H."/>
        </authorList>
    </citation>
    <scope>NUCLEOTIDE SEQUENCE [LARGE SCALE GENOMIC DNA]</scope>
    <source>
        <strain evidence="2 3">JBTF-M27</strain>
    </source>
</reference>
<proteinExistence type="predicted"/>
<evidence type="ECO:0000256" key="1">
    <source>
        <dbReference type="SAM" id="MobiDB-lite"/>
    </source>
</evidence>
<dbReference type="EMBL" id="JAABNT010000001">
    <property type="protein sequence ID" value="NEK21053.1"/>
    <property type="molecule type" value="Genomic_DNA"/>
</dbReference>